<dbReference type="PANTHER" id="PTHR30055">
    <property type="entry name" value="HTH-TYPE TRANSCRIPTIONAL REGULATOR RUTR"/>
    <property type="match status" value="1"/>
</dbReference>
<evidence type="ECO:0000256" key="4">
    <source>
        <dbReference type="PROSITE-ProRule" id="PRU00335"/>
    </source>
</evidence>
<dbReference type="RefSeq" id="WP_319955691.1">
    <property type="nucleotide sequence ID" value="NZ_JAXAVX010000016.1"/>
</dbReference>
<keyword evidence="2 4" id="KW-0238">DNA-binding</keyword>
<evidence type="ECO:0000313" key="7">
    <source>
        <dbReference type="Proteomes" id="UP001277761"/>
    </source>
</evidence>
<evidence type="ECO:0000256" key="3">
    <source>
        <dbReference type="ARBA" id="ARBA00023163"/>
    </source>
</evidence>
<comment type="caution">
    <text evidence="6">The sequence shown here is derived from an EMBL/GenBank/DDBJ whole genome shotgun (WGS) entry which is preliminary data.</text>
</comment>
<evidence type="ECO:0000256" key="2">
    <source>
        <dbReference type="ARBA" id="ARBA00023125"/>
    </source>
</evidence>
<dbReference type="PANTHER" id="PTHR30055:SF234">
    <property type="entry name" value="HTH-TYPE TRANSCRIPTIONAL REGULATOR BETI"/>
    <property type="match status" value="1"/>
</dbReference>
<protein>
    <submittedName>
        <fullName evidence="6">TetR/AcrR family transcriptional regulator</fullName>
    </submittedName>
</protein>
<dbReference type="InterPro" id="IPR009057">
    <property type="entry name" value="Homeodomain-like_sf"/>
</dbReference>
<dbReference type="PRINTS" id="PR00455">
    <property type="entry name" value="HTHTETR"/>
</dbReference>
<dbReference type="Gene3D" id="1.10.357.10">
    <property type="entry name" value="Tetracycline Repressor, domain 2"/>
    <property type="match status" value="1"/>
</dbReference>
<dbReference type="InterPro" id="IPR001647">
    <property type="entry name" value="HTH_TetR"/>
</dbReference>
<sequence length="220" mass="24217">MPSTDQPDLLGLRRTPTQRRSLERLHRALDAADRLVAAEGVDALTTTTVAREADISVGSLYQYFPDREAIITALASRYLAGFDELVEQVVEAASREIWPDPIGVVLDAFVARWRSEPGYRALWLGSQLPPQLVEADRDNNRLIADAARRILVGQGHLPDTPELARRCWVAVLCCDALLREAFRADPEGDPELLAEAGVVLRGYLLDPADASADPSPKDPR</sequence>
<dbReference type="InterPro" id="IPR050109">
    <property type="entry name" value="HTH-type_TetR-like_transc_reg"/>
</dbReference>
<reference evidence="6 7" key="1">
    <citation type="submission" date="2023-11" db="EMBL/GenBank/DDBJ databases">
        <authorList>
            <person name="Xu M."/>
            <person name="Jiang T."/>
        </authorList>
    </citation>
    <scope>NUCLEOTIDE SEQUENCE [LARGE SCALE GENOMIC DNA]</scope>
    <source>
        <strain evidence="6 7">SD</strain>
    </source>
</reference>
<dbReference type="InterPro" id="IPR041674">
    <property type="entry name" value="TetR_C_22"/>
</dbReference>
<dbReference type="SUPFAM" id="SSF46689">
    <property type="entry name" value="Homeodomain-like"/>
    <property type="match status" value="1"/>
</dbReference>
<feature type="DNA-binding region" description="H-T-H motif" evidence="4">
    <location>
        <begin position="45"/>
        <end position="64"/>
    </location>
</feature>
<evidence type="ECO:0000313" key="6">
    <source>
        <dbReference type="EMBL" id="MDX8153541.1"/>
    </source>
</evidence>
<accession>A0ABU4VRF6</accession>
<evidence type="ECO:0000256" key="1">
    <source>
        <dbReference type="ARBA" id="ARBA00023015"/>
    </source>
</evidence>
<proteinExistence type="predicted"/>
<keyword evidence="1" id="KW-0805">Transcription regulation</keyword>
<gene>
    <name evidence="6" type="ORF">SK069_18220</name>
</gene>
<evidence type="ECO:0000259" key="5">
    <source>
        <dbReference type="PROSITE" id="PS50977"/>
    </source>
</evidence>
<dbReference type="Proteomes" id="UP001277761">
    <property type="component" value="Unassembled WGS sequence"/>
</dbReference>
<dbReference type="PROSITE" id="PS50977">
    <property type="entry name" value="HTH_TETR_2"/>
    <property type="match status" value="1"/>
</dbReference>
<dbReference type="Pfam" id="PF17928">
    <property type="entry name" value="TetR_C_22"/>
    <property type="match status" value="1"/>
</dbReference>
<dbReference type="Pfam" id="PF00440">
    <property type="entry name" value="TetR_N"/>
    <property type="match status" value="1"/>
</dbReference>
<name>A0ABU4VRF6_9ACTN</name>
<feature type="domain" description="HTH tetR-type" evidence="5">
    <location>
        <begin position="22"/>
        <end position="82"/>
    </location>
</feature>
<organism evidence="6 7">
    <name type="scientific">Patulibacter brassicae</name>
    <dbReference type="NCBI Taxonomy" id="1705717"/>
    <lineage>
        <taxon>Bacteria</taxon>
        <taxon>Bacillati</taxon>
        <taxon>Actinomycetota</taxon>
        <taxon>Thermoleophilia</taxon>
        <taxon>Solirubrobacterales</taxon>
        <taxon>Patulibacteraceae</taxon>
        <taxon>Patulibacter</taxon>
    </lineage>
</organism>
<dbReference type="EMBL" id="JAXAVX010000016">
    <property type="protein sequence ID" value="MDX8153541.1"/>
    <property type="molecule type" value="Genomic_DNA"/>
</dbReference>
<keyword evidence="7" id="KW-1185">Reference proteome</keyword>
<keyword evidence="3" id="KW-0804">Transcription</keyword>